<evidence type="ECO:0000256" key="1">
    <source>
        <dbReference type="ARBA" id="ARBA00004123"/>
    </source>
</evidence>
<protein>
    <submittedName>
        <fullName evidence="8">Uncharacterized protein</fullName>
    </submittedName>
</protein>
<dbReference type="PROSITE" id="PS50960">
    <property type="entry name" value="HTH_PSQ"/>
    <property type="match status" value="1"/>
</dbReference>
<dbReference type="AlphaFoldDB" id="A0AAN9GAB0"/>
<evidence type="ECO:0000313" key="8">
    <source>
        <dbReference type="EMBL" id="KAK7101071.1"/>
    </source>
</evidence>
<dbReference type="SMART" id="SM00674">
    <property type="entry name" value="CENPB"/>
    <property type="match status" value="1"/>
</dbReference>
<dbReference type="EMBL" id="JBAMIC010000011">
    <property type="protein sequence ID" value="KAK7101071.1"/>
    <property type="molecule type" value="Genomic_DNA"/>
</dbReference>
<comment type="subcellular location">
    <subcellularLocation>
        <location evidence="1 4">Nucleus</location>
    </subcellularLocation>
</comment>
<dbReference type="GO" id="GO:0005634">
    <property type="term" value="C:nucleus"/>
    <property type="evidence" value="ECO:0007669"/>
    <property type="project" value="UniProtKB-SubCell"/>
</dbReference>
<dbReference type="SUPFAM" id="SSF46689">
    <property type="entry name" value="Homeodomain-like"/>
    <property type="match status" value="2"/>
</dbReference>
<gene>
    <name evidence="8" type="ORF">V1264_023916</name>
</gene>
<dbReference type="InterPro" id="IPR009057">
    <property type="entry name" value="Homeodomain-like_sf"/>
</dbReference>
<comment type="caution">
    <text evidence="8">The sequence shown here is derived from an EMBL/GenBank/DDBJ whole genome shotgun (WGS) entry which is preliminary data.</text>
</comment>
<feature type="domain" description="HTH psq-type" evidence="6">
    <location>
        <begin position="1"/>
        <end position="49"/>
    </location>
</feature>
<dbReference type="InterPro" id="IPR050863">
    <property type="entry name" value="CenT-Element_Derived"/>
</dbReference>
<dbReference type="InterPro" id="IPR007889">
    <property type="entry name" value="HTH_Psq"/>
</dbReference>
<dbReference type="PROSITE" id="PS51253">
    <property type="entry name" value="HTH_CENPB"/>
    <property type="match status" value="1"/>
</dbReference>
<dbReference type="GO" id="GO:0003677">
    <property type="term" value="F:DNA binding"/>
    <property type="evidence" value="ECO:0007669"/>
    <property type="project" value="UniProtKB-UniRule"/>
</dbReference>
<dbReference type="PANTHER" id="PTHR19303">
    <property type="entry name" value="TRANSPOSON"/>
    <property type="match status" value="1"/>
</dbReference>
<dbReference type="PANTHER" id="PTHR19303:SF73">
    <property type="entry name" value="PROTEIN PDC2"/>
    <property type="match status" value="1"/>
</dbReference>
<evidence type="ECO:0000256" key="2">
    <source>
        <dbReference type="ARBA" id="ARBA00023125"/>
    </source>
</evidence>
<evidence type="ECO:0000256" key="5">
    <source>
        <dbReference type="SAM" id="MobiDB-lite"/>
    </source>
</evidence>
<name>A0AAN9GAB0_9CAEN</name>
<evidence type="ECO:0000256" key="3">
    <source>
        <dbReference type="ARBA" id="ARBA00023242"/>
    </source>
</evidence>
<reference evidence="8 9" key="1">
    <citation type="submission" date="2024-02" db="EMBL/GenBank/DDBJ databases">
        <title>Chromosome-scale genome assembly of the rough periwinkle Littorina saxatilis.</title>
        <authorList>
            <person name="De Jode A."/>
            <person name="Faria R."/>
            <person name="Formenti G."/>
            <person name="Sims Y."/>
            <person name="Smith T.P."/>
            <person name="Tracey A."/>
            <person name="Wood J.M.D."/>
            <person name="Zagrodzka Z.B."/>
            <person name="Johannesson K."/>
            <person name="Butlin R.K."/>
            <person name="Leder E.H."/>
        </authorList>
    </citation>
    <scope>NUCLEOTIDE SEQUENCE [LARGE SCALE GENOMIC DNA]</scope>
    <source>
        <strain evidence="8">Snail1</strain>
        <tissue evidence="8">Muscle</tissue>
    </source>
</reference>
<dbReference type="Pfam" id="PF03184">
    <property type="entry name" value="DDE_1"/>
    <property type="match status" value="1"/>
</dbReference>
<dbReference type="InterPro" id="IPR004875">
    <property type="entry name" value="DDE_SF_endonuclease_dom"/>
</dbReference>
<dbReference type="InterPro" id="IPR036397">
    <property type="entry name" value="RNaseH_sf"/>
</dbReference>
<dbReference type="Pfam" id="PF03221">
    <property type="entry name" value="HTH_Tnp_Tc5"/>
    <property type="match status" value="1"/>
</dbReference>
<organism evidence="8 9">
    <name type="scientific">Littorina saxatilis</name>
    <dbReference type="NCBI Taxonomy" id="31220"/>
    <lineage>
        <taxon>Eukaryota</taxon>
        <taxon>Metazoa</taxon>
        <taxon>Spiralia</taxon>
        <taxon>Lophotrochozoa</taxon>
        <taxon>Mollusca</taxon>
        <taxon>Gastropoda</taxon>
        <taxon>Caenogastropoda</taxon>
        <taxon>Littorinimorpha</taxon>
        <taxon>Littorinoidea</taxon>
        <taxon>Littorinidae</taxon>
        <taxon>Littorina</taxon>
    </lineage>
</organism>
<keyword evidence="9" id="KW-1185">Reference proteome</keyword>
<evidence type="ECO:0000256" key="4">
    <source>
        <dbReference type="PROSITE-ProRule" id="PRU00320"/>
    </source>
</evidence>
<keyword evidence="3 4" id="KW-0539">Nucleus</keyword>
<evidence type="ECO:0000259" key="6">
    <source>
        <dbReference type="PROSITE" id="PS50960"/>
    </source>
</evidence>
<feature type="domain" description="HTH CENPB-type" evidence="7">
    <location>
        <begin position="62"/>
        <end position="133"/>
    </location>
</feature>
<evidence type="ECO:0000259" key="7">
    <source>
        <dbReference type="PROSITE" id="PS51253"/>
    </source>
</evidence>
<sequence length="505" mass="57013">MSKRKFLTLEERVDVIKKLDKGLSVRKVADELNCGKTQISNIKADRSQILSQWESGARSTGKCVKRRKTTYDGLNDELFEWFSRARSKNIPVNGPLLQERALVRSMELGFDDFTASSGWLQSWQRRYNVNFAMLSGEASGVPQEAVDDWIKRLPEITKDYALEDIFNADETGLYFRALPQRSMIVKGDSRKGIRTAKDRITVLLACSGTGEKLTPLVIGRAENPRCFKALKKSSLPVTYRWNRKAWMTAVLFKEWLEKLNTKMKSKGRNILLMVDNCSAHCHVQLSNIKLKFLPPNTTSKLQPCDVGVISIFKAHYRKRLLRHILSAMDEANTASELAKSVSLLHAIKWLDLACTSVRGSSIKKCFFHCGFAEPTPDTDPEEVQDHGDQFQALLENATWDDFVNMDQDLPVVEFADQPDGDATSAEAANAEEDDCDDHKTDPKQLMTTREALLQTRNMIDLAASLGHPEMLTAVMNLSSILEDVRLNQASQATQSKISDFFRKPQ</sequence>
<keyword evidence="2 4" id="KW-0238">DNA-binding</keyword>
<dbReference type="Gene3D" id="1.10.10.60">
    <property type="entry name" value="Homeodomain-like"/>
    <property type="match status" value="2"/>
</dbReference>
<dbReference type="Pfam" id="PF04218">
    <property type="entry name" value="CENP-B_N"/>
    <property type="match status" value="1"/>
</dbReference>
<evidence type="ECO:0000313" key="9">
    <source>
        <dbReference type="Proteomes" id="UP001374579"/>
    </source>
</evidence>
<feature type="region of interest" description="Disordered" evidence="5">
    <location>
        <begin position="416"/>
        <end position="441"/>
    </location>
</feature>
<dbReference type="Gene3D" id="3.30.420.10">
    <property type="entry name" value="Ribonuclease H-like superfamily/Ribonuclease H"/>
    <property type="match status" value="1"/>
</dbReference>
<dbReference type="Proteomes" id="UP001374579">
    <property type="component" value="Unassembled WGS sequence"/>
</dbReference>
<dbReference type="InterPro" id="IPR006600">
    <property type="entry name" value="HTH_CenpB_DNA-bd_dom"/>
</dbReference>
<accession>A0AAN9GAB0</accession>
<proteinExistence type="predicted"/>
<feature type="DNA-binding region" description="H-T-H motif" evidence="4">
    <location>
        <begin position="25"/>
        <end position="45"/>
    </location>
</feature>